<dbReference type="GO" id="GO:0016491">
    <property type="term" value="F:oxidoreductase activity"/>
    <property type="evidence" value="ECO:0007669"/>
    <property type="project" value="UniProtKB-KW"/>
</dbReference>
<organism evidence="3 4">
    <name type="scientific">Dinoroseobacter shibae (strain DSM 16493 / NCIMB 14021 / DFL 12)</name>
    <dbReference type="NCBI Taxonomy" id="398580"/>
    <lineage>
        <taxon>Bacteria</taxon>
        <taxon>Pseudomonadati</taxon>
        <taxon>Pseudomonadota</taxon>
        <taxon>Alphaproteobacteria</taxon>
        <taxon>Rhodobacterales</taxon>
        <taxon>Roseobacteraceae</taxon>
        <taxon>Dinoroseobacter</taxon>
    </lineage>
</organism>
<accession>A8LKQ9</accession>
<dbReference type="HOGENOM" id="CLU_007884_4_5_5"/>
<dbReference type="EMBL" id="CP000830">
    <property type="protein sequence ID" value="ABV91902.1"/>
    <property type="molecule type" value="Genomic_DNA"/>
</dbReference>
<evidence type="ECO:0000313" key="4">
    <source>
        <dbReference type="Proteomes" id="UP000006833"/>
    </source>
</evidence>
<dbReference type="RefSeq" id="WP_012176835.1">
    <property type="nucleotide sequence ID" value="NC_009952.1"/>
</dbReference>
<dbReference type="GO" id="GO:0005737">
    <property type="term" value="C:cytoplasm"/>
    <property type="evidence" value="ECO:0007669"/>
    <property type="project" value="TreeGrafter"/>
</dbReference>
<dbReference type="SUPFAM" id="SSF51971">
    <property type="entry name" value="Nucleotide-binding domain"/>
    <property type="match status" value="1"/>
</dbReference>
<dbReference type="InterPro" id="IPR006076">
    <property type="entry name" value="FAD-dep_OxRdtase"/>
</dbReference>
<dbReference type="KEGG" id="dsh:Dshi_0153"/>
<keyword evidence="4" id="KW-1185">Reference proteome</keyword>
<dbReference type="Gene3D" id="3.50.50.60">
    <property type="entry name" value="FAD/NAD(P)-binding domain"/>
    <property type="match status" value="1"/>
</dbReference>
<dbReference type="Proteomes" id="UP000006833">
    <property type="component" value="Chromosome"/>
</dbReference>
<protein>
    <submittedName>
        <fullName evidence="3">FAD dependent oxidoreductase</fullName>
    </submittedName>
</protein>
<dbReference type="SUPFAM" id="SSF54373">
    <property type="entry name" value="FAD-linked reductases, C-terminal domain"/>
    <property type="match status" value="1"/>
</dbReference>
<dbReference type="STRING" id="398580.Dshi_0153"/>
<feature type="domain" description="FAD dependent oxidoreductase" evidence="2">
    <location>
        <begin position="5"/>
        <end position="329"/>
    </location>
</feature>
<dbReference type="Gene3D" id="3.30.9.10">
    <property type="entry name" value="D-Amino Acid Oxidase, subunit A, domain 2"/>
    <property type="match status" value="1"/>
</dbReference>
<dbReference type="PANTHER" id="PTHR13847:SF289">
    <property type="entry name" value="GLYCINE OXIDASE"/>
    <property type="match status" value="1"/>
</dbReference>
<proteinExistence type="predicted"/>
<gene>
    <name evidence="3" type="primary">dao</name>
    <name evidence="3" type="ordered locus">Dshi_0153</name>
</gene>
<dbReference type="Pfam" id="PF01266">
    <property type="entry name" value="DAO"/>
    <property type="match status" value="1"/>
</dbReference>
<dbReference type="InterPro" id="IPR036188">
    <property type="entry name" value="FAD/NAD-bd_sf"/>
</dbReference>
<evidence type="ECO:0000256" key="1">
    <source>
        <dbReference type="ARBA" id="ARBA00023002"/>
    </source>
</evidence>
<dbReference type="eggNOG" id="COG0665">
    <property type="taxonomic scope" value="Bacteria"/>
</dbReference>
<keyword evidence="1" id="KW-0560">Oxidoreductase</keyword>
<evidence type="ECO:0000313" key="3">
    <source>
        <dbReference type="EMBL" id="ABV91902.1"/>
    </source>
</evidence>
<dbReference type="PANTHER" id="PTHR13847">
    <property type="entry name" value="SARCOSINE DEHYDROGENASE-RELATED"/>
    <property type="match status" value="1"/>
</dbReference>
<reference evidence="4" key="1">
    <citation type="journal article" date="2010" name="ISME J.">
        <title>The complete genome sequence of the algal symbiont Dinoroseobacter shibae: a hitchhiker's guide to life in the sea.</title>
        <authorList>
            <person name="Wagner-Dobler I."/>
            <person name="Ballhausen B."/>
            <person name="Berger M."/>
            <person name="Brinkhoff T."/>
            <person name="Buchholz I."/>
            <person name="Bunk B."/>
            <person name="Cypionka H."/>
            <person name="Daniel R."/>
            <person name="Drepper T."/>
            <person name="Gerdts G."/>
            <person name="Hahnke S."/>
            <person name="Han C."/>
            <person name="Jahn D."/>
            <person name="Kalhoefer D."/>
            <person name="Kiss H."/>
            <person name="Klenk H.P."/>
            <person name="Kyrpides N."/>
            <person name="Liebl W."/>
            <person name="Liesegang H."/>
            <person name="Meincke L."/>
            <person name="Pati A."/>
            <person name="Petersen J."/>
            <person name="Piekarski T."/>
            <person name="Pommerenke C."/>
            <person name="Pradella S."/>
            <person name="Pukall R."/>
            <person name="Rabus R."/>
            <person name="Stackebrandt E."/>
            <person name="Thole S."/>
            <person name="Thompson L."/>
            <person name="Tielen P."/>
            <person name="Tomasch J."/>
            <person name="von Jan M."/>
            <person name="Wanphrut N."/>
            <person name="Wichels A."/>
            <person name="Zech H."/>
            <person name="Simon M."/>
        </authorList>
    </citation>
    <scope>NUCLEOTIDE SEQUENCE [LARGE SCALE GENOMIC DNA]</scope>
    <source>
        <strain evidence="4">DSM 16493 / NCIMB 14021 / DFL 12</strain>
    </source>
</reference>
<dbReference type="AlphaFoldDB" id="A8LKQ9"/>
<evidence type="ECO:0000259" key="2">
    <source>
        <dbReference type="Pfam" id="PF01266"/>
    </source>
</evidence>
<sequence length="352" mass="36740">MAIPDVTVLGAGILGLSAAYACARRGARVRVIETHHVGAGSSGGVVGALAPHTPEKWNPKKQVQFDSLIRAEAWWTEIAGATGCDPGYARLGRLQPIADDRALALARDRAQQAETLWQGRAAWHIRPATEFANWAPVTSTGLVTHDTLTARLHPAKACAAMAAALQGLGAEILIGDHAPTGKVIEATGAAGLAELSGHFGVQVGNGVKGQAAVLGYDARTLPQLFVDGLHIVPHTDGTTAVGSTSERDYTDPTGTDALLDAVIARARAAVPVLRDAPVRARWAGLRPRAKSHAPMLGAHPLRPDRVILNGGFKIGFGMAPELAEMAADLILDGRARIPPEFDPAASLPKPTP</sequence>
<name>A8LKQ9_DINSH</name>